<dbReference type="AlphaFoldDB" id="A0A3B0BSU9"/>
<dbReference type="Proteomes" id="UP000282311">
    <property type="component" value="Unassembled WGS sequence"/>
</dbReference>
<gene>
    <name evidence="2" type="ORF">D7M11_26010</name>
</gene>
<organism evidence="2 3">
    <name type="scientific">Paenibacillus ginsengarvi</name>
    <dbReference type="NCBI Taxonomy" id="400777"/>
    <lineage>
        <taxon>Bacteria</taxon>
        <taxon>Bacillati</taxon>
        <taxon>Bacillota</taxon>
        <taxon>Bacilli</taxon>
        <taxon>Bacillales</taxon>
        <taxon>Paenibacillaceae</taxon>
        <taxon>Paenibacillus</taxon>
    </lineage>
</organism>
<sequence>MYQRMLNSFASGMRVAVPGIIHDFNPLSQTASVQVAIRERIIDGELQQHWVDIPLLLDVPVVLPRAGGFVLTMPVRPGDECLVVFADMCIDAWFSSGGVQNQIERRRHDLSDGLAIMGAWSQPRVVANYSTTAAQLRSEDGSVSISLGPVAIDINAPTVRINGQVINP</sequence>
<feature type="domain" description="Phage protein Gp138 N-terminal" evidence="1">
    <location>
        <begin position="17"/>
        <end position="118"/>
    </location>
</feature>
<dbReference type="Pfam" id="PF18352">
    <property type="entry name" value="Gp138_N"/>
    <property type="match status" value="1"/>
</dbReference>
<dbReference type="Gene3D" id="2.40.50.230">
    <property type="entry name" value="Gp5 N-terminal domain"/>
    <property type="match status" value="1"/>
</dbReference>
<name>A0A3B0BSU9_9BACL</name>
<protein>
    <recommendedName>
        <fullName evidence="1">Phage protein Gp138 N-terminal domain-containing protein</fullName>
    </recommendedName>
</protein>
<evidence type="ECO:0000259" key="1">
    <source>
        <dbReference type="Pfam" id="PF18352"/>
    </source>
</evidence>
<reference evidence="2 3" key="1">
    <citation type="journal article" date="2007" name="Int. J. Syst. Evol. Microbiol.">
        <title>Paenibacillus ginsengarvi sp. nov., isolated from soil from ginseng cultivation.</title>
        <authorList>
            <person name="Yoon M.H."/>
            <person name="Ten L.N."/>
            <person name="Im W.T."/>
        </authorList>
    </citation>
    <scope>NUCLEOTIDE SEQUENCE [LARGE SCALE GENOMIC DNA]</scope>
    <source>
        <strain evidence="2 3">KCTC 13059</strain>
    </source>
</reference>
<evidence type="ECO:0000313" key="3">
    <source>
        <dbReference type="Proteomes" id="UP000282311"/>
    </source>
</evidence>
<dbReference type="InterPro" id="IPR037026">
    <property type="entry name" value="Vgr_OB-fold_dom_sf"/>
</dbReference>
<dbReference type="OrthoDB" id="1903830at2"/>
<dbReference type="InterPro" id="IPR041599">
    <property type="entry name" value="Gp138_N"/>
</dbReference>
<dbReference type="EMBL" id="RBAH01000023">
    <property type="protein sequence ID" value="RKN75087.1"/>
    <property type="molecule type" value="Genomic_DNA"/>
</dbReference>
<comment type="caution">
    <text evidence="2">The sequence shown here is derived from an EMBL/GenBank/DDBJ whole genome shotgun (WGS) entry which is preliminary data.</text>
</comment>
<keyword evidence="3" id="KW-1185">Reference proteome</keyword>
<evidence type="ECO:0000313" key="2">
    <source>
        <dbReference type="EMBL" id="RKN75087.1"/>
    </source>
</evidence>
<accession>A0A3B0BSU9</accession>
<proteinExistence type="predicted"/>